<protein>
    <submittedName>
        <fullName evidence="1">Uncharacterized protein</fullName>
    </submittedName>
</protein>
<gene>
    <name evidence="1" type="ORF">LCGC14_0439390</name>
</gene>
<comment type="caution">
    <text evidence="1">The sequence shown here is derived from an EMBL/GenBank/DDBJ whole genome shotgun (WGS) entry which is preliminary data.</text>
</comment>
<proteinExistence type="predicted"/>
<accession>A0A0F9V7V7</accession>
<dbReference type="EMBL" id="LAZR01000422">
    <property type="protein sequence ID" value="KKN69636.1"/>
    <property type="molecule type" value="Genomic_DNA"/>
</dbReference>
<dbReference type="AlphaFoldDB" id="A0A0F9V7V7"/>
<evidence type="ECO:0000313" key="1">
    <source>
        <dbReference type="EMBL" id="KKN69636.1"/>
    </source>
</evidence>
<reference evidence="1" key="1">
    <citation type="journal article" date="2015" name="Nature">
        <title>Complex archaea that bridge the gap between prokaryotes and eukaryotes.</title>
        <authorList>
            <person name="Spang A."/>
            <person name="Saw J.H."/>
            <person name="Jorgensen S.L."/>
            <person name="Zaremba-Niedzwiedzka K."/>
            <person name="Martijn J."/>
            <person name="Lind A.E."/>
            <person name="van Eijk R."/>
            <person name="Schleper C."/>
            <person name="Guy L."/>
            <person name="Ettema T.J."/>
        </authorList>
    </citation>
    <scope>NUCLEOTIDE SEQUENCE</scope>
</reference>
<name>A0A0F9V7V7_9ZZZZ</name>
<sequence>MVSYAFLLGLIIGGNMKLRTLKDIWMNQYGLQRIHKETLREEAVKDIKSLDFEYEGSFQVKDYIMNKFNLEEEDLV</sequence>
<organism evidence="1">
    <name type="scientific">marine sediment metagenome</name>
    <dbReference type="NCBI Taxonomy" id="412755"/>
    <lineage>
        <taxon>unclassified sequences</taxon>
        <taxon>metagenomes</taxon>
        <taxon>ecological metagenomes</taxon>
    </lineage>
</organism>